<evidence type="ECO:0000313" key="2">
    <source>
        <dbReference type="EMBL" id="KAK0668029.1"/>
    </source>
</evidence>
<comment type="caution">
    <text evidence="2">The sequence shown here is derived from an EMBL/GenBank/DDBJ whole genome shotgun (WGS) entry which is preliminary data.</text>
</comment>
<organism evidence="2 3">
    <name type="scientific">Cercophora samala</name>
    <dbReference type="NCBI Taxonomy" id="330535"/>
    <lineage>
        <taxon>Eukaryota</taxon>
        <taxon>Fungi</taxon>
        <taxon>Dikarya</taxon>
        <taxon>Ascomycota</taxon>
        <taxon>Pezizomycotina</taxon>
        <taxon>Sordariomycetes</taxon>
        <taxon>Sordariomycetidae</taxon>
        <taxon>Sordariales</taxon>
        <taxon>Lasiosphaeriaceae</taxon>
        <taxon>Cercophora</taxon>
    </lineage>
</organism>
<dbReference type="Proteomes" id="UP001174997">
    <property type="component" value="Unassembled WGS sequence"/>
</dbReference>
<name>A0AA39ZBP1_9PEZI</name>
<reference evidence="2" key="1">
    <citation type="submission" date="2023-06" db="EMBL/GenBank/DDBJ databases">
        <title>Genome-scale phylogeny and comparative genomics of the fungal order Sordariales.</title>
        <authorList>
            <consortium name="Lawrence Berkeley National Laboratory"/>
            <person name="Hensen N."/>
            <person name="Bonometti L."/>
            <person name="Westerberg I."/>
            <person name="Brannstrom I.O."/>
            <person name="Guillou S."/>
            <person name="Cros-Aarteil S."/>
            <person name="Calhoun S."/>
            <person name="Haridas S."/>
            <person name="Kuo A."/>
            <person name="Mondo S."/>
            <person name="Pangilinan J."/>
            <person name="Riley R."/>
            <person name="Labutti K."/>
            <person name="Andreopoulos B."/>
            <person name="Lipzen A."/>
            <person name="Chen C."/>
            <person name="Yanf M."/>
            <person name="Daum C."/>
            <person name="Ng V."/>
            <person name="Clum A."/>
            <person name="Steindorff A."/>
            <person name="Ohm R."/>
            <person name="Martin F."/>
            <person name="Silar P."/>
            <person name="Natvig D."/>
            <person name="Lalanne C."/>
            <person name="Gautier V."/>
            <person name="Ament-Velasquez S.L."/>
            <person name="Kruys A."/>
            <person name="Hutchinson M.I."/>
            <person name="Powell A.J."/>
            <person name="Barry K."/>
            <person name="Miller A.N."/>
            <person name="Grigoriev I.V."/>
            <person name="Debuchy R."/>
            <person name="Gladieux P."/>
            <person name="Thoren M.H."/>
            <person name="Johannesson H."/>
        </authorList>
    </citation>
    <scope>NUCLEOTIDE SEQUENCE</scope>
    <source>
        <strain evidence="2">CBS 307.81</strain>
    </source>
</reference>
<evidence type="ECO:0000256" key="1">
    <source>
        <dbReference type="SAM" id="MobiDB-lite"/>
    </source>
</evidence>
<sequence>MPKTPKKPAAAGSPSKPYSKPRSLPGDSSSPANAATSTKWNPVAHVLWESYAKLRPSAEGSLTSKGLPPGWGKKYKGNIAVLLTKANQEADGNTPPDRMALARAQLALNRQDAFRWTVYKSPKEDLKYFWADE</sequence>
<feature type="compositionally biased region" description="Polar residues" evidence="1">
    <location>
        <begin position="26"/>
        <end position="39"/>
    </location>
</feature>
<evidence type="ECO:0000313" key="3">
    <source>
        <dbReference type="Proteomes" id="UP001174997"/>
    </source>
</evidence>
<accession>A0AA39ZBP1</accession>
<proteinExistence type="predicted"/>
<protein>
    <submittedName>
        <fullName evidence="2">Uncharacterized protein</fullName>
    </submittedName>
</protein>
<dbReference type="EMBL" id="JAULSY010000062">
    <property type="protein sequence ID" value="KAK0668029.1"/>
    <property type="molecule type" value="Genomic_DNA"/>
</dbReference>
<feature type="region of interest" description="Disordered" evidence="1">
    <location>
        <begin position="1"/>
        <end position="39"/>
    </location>
</feature>
<keyword evidence="3" id="KW-1185">Reference proteome</keyword>
<dbReference type="AlphaFoldDB" id="A0AA39ZBP1"/>
<gene>
    <name evidence="2" type="ORF">QBC41DRAFT_394641</name>
</gene>